<feature type="compositionally biased region" description="Low complexity" evidence="1">
    <location>
        <begin position="247"/>
        <end position="259"/>
    </location>
</feature>
<keyword evidence="3" id="KW-1185">Reference proteome</keyword>
<protein>
    <submittedName>
        <fullName evidence="2">Uncharacterized protein</fullName>
    </submittedName>
</protein>
<reference evidence="2 3" key="1">
    <citation type="submission" date="2020-12" db="EMBL/GenBank/DDBJ databases">
        <title>Metabolic potential, ecology and presence of endohyphal bacteria is reflected in genomic diversity of Mucoromycotina.</title>
        <authorList>
            <person name="Muszewska A."/>
            <person name="Okrasinska A."/>
            <person name="Steczkiewicz K."/>
            <person name="Drgas O."/>
            <person name="Orlowska M."/>
            <person name="Perlinska-Lenart U."/>
            <person name="Aleksandrzak-Piekarczyk T."/>
            <person name="Szatraj K."/>
            <person name="Zielenkiewicz U."/>
            <person name="Pilsyk S."/>
            <person name="Malc E."/>
            <person name="Mieczkowski P."/>
            <person name="Kruszewska J.S."/>
            <person name="Biernat P."/>
            <person name="Pawlowska J."/>
        </authorList>
    </citation>
    <scope>NUCLEOTIDE SEQUENCE [LARGE SCALE GENOMIC DNA]</scope>
    <source>
        <strain evidence="2 3">CBS 142.35</strain>
    </source>
</reference>
<accession>A0A8H7RUJ7</accession>
<feature type="region of interest" description="Disordered" evidence="1">
    <location>
        <begin position="214"/>
        <end position="275"/>
    </location>
</feature>
<dbReference type="Proteomes" id="UP000646827">
    <property type="component" value="Unassembled WGS sequence"/>
</dbReference>
<proteinExistence type="predicted"/>
<sequence length="304" mass="33249">MPATLISDAITQSTLTYEGGISVADFERRCVDLGCSRVTYHEATKGQIPLAHLWLLERSHVVAEIQIPEWYLVLALKSRQNKKPMIRVCNLNELRIGLEIEPNQFPPVLPTFRNGNITNYGTFKSSTSSPTSVVVSSVDIPVLQDSSARLGSTQAGNNHEDSGSLVPVWRSNRLASTGIHYQYDELESDVSPDQEYQFGSDESDYQWNIDELPPVASIRSPSPLTREQVRGETPPSPQVPITIGEMPESVDSSPSQVPSPSFPPTNPNPLSQDLPPFVIPLSQISVFSGVATSQLAISGTRHGT</sequence>
<comment type="caution">
    <text evidence="2">The sequence shown here is derived from an EMBL/GenBank/DDBJ whole genome shotgun (WGS) entry which is preliminary data.</text>
</comment>
<dbReference type="OrthoDB" id="2295661at2759"/>
<dbReference type="AlphaFoldDB" id="A0A8H7RUJ7"/>
<evidence type="ECO:0000256" key="1">
    <source>
        <dbReference type="SAM" id="MobiDB-lite"/>
    </source>
</evidence>
<dbReference type="EMBL" id="JAEPRB010000297">
    <property type="protein sequence ID" value="KAG2217451.1"/>
    <property type="molecule type" value="Genomic_DNA"/>
</dbReference>
<gene>
    <name evidence="2" type="ORF">INT45_009650</name>
</gene>
<organism evidence="2 3">
    <name type="scientific">Circinella minor</name>
    <dbReference type="NCBI Taxonomy" id="1195481"/>
    <lineage>
        <taxon>Eukaryota</taxon>
        <taxon>Fungi</taxon>
        <taxon>Fungi incertae sedis</taxon>
        <taxon>Mucoromycota</taxon>
        <taxon>Mucoromycotina</taxon>
        <taxon>Mucoromycetes</taxon>
        <taxon>Mucorales</taxon>
        <taxon>Lichtheimiaceae</taxon>
        <taxon>Circinella</taxon>
    </lineage>
</organism>
<evidence type="ECO:0000313" key="3">
    <source>
        <dbReference type="Proteomes" id="UP000646827"/>
    </source>
</evidence>
<name>A0A8H7RUJ7_9FUNG</name>
<evidence type="ECO:0000313" key="2">
    <source>
        <dbReference type="EMBL" id="KAG2217451.1"/>
    </source>
</evidence>